<keyword evidence="4" id="KW-1185">Reference proteome</keyword>
<dbReference type="EMBL" id="CAJOBZ010000001">
    <property type="protein sequence ID" value="CAF4743305.1"/>
    <property type="molecule type" value="Genomic_DNA"/>
</dbReference>
<dbReference type="AlphaFoldDB" id="A0A821KZV1"/>
<organism evidence="3 4">
    <name type="scientific">Pieris macdunnoughi</name>
    <dbReference type="NCBI Taxonomy" id="345717"/>
    <lineage>
        <taxon>Eukaryota</taxon>
        <taxon>Metazoa</taxon>
        <taxon>Ecdysozoa</taxon>
        <taxon>Arthropoda</taxon>
        <taxon>Hexapoda</taxon>
        <taxon>Insecta</taxon>
        <taxon>Pterygota</taxon>
        <taxon>Neoptera</taxon>
        <taxon>Endopterygota</taxon>
        <taxon>Lepidoptera</taxon>
        <taxon>Glossata</taxon>
        <taxon>Ditrysia</taxon>
        <taxon>Papilionoidea</taxon>
        <taxon>Pieridae</taxon>
        <taxon>Pierinae</taxon>
        <taxon>Pieris</taxon>
    </lineage>
</organism>
<evidence type="ECO:0000313" key="3">
    <source>
        <dbReference type="EMBL" id="CAF4743305.1"/>
    </source>
</evidence>
<evidence type="ECO:0000256" key="1">
    <source>
        <dbReference type="SAM" id="MobiDB-lite"/>
    </source>
</evidence>
<comment type="caution">
    <text evidence="3">The sequence shown here is derived from an EMBL/GenBank/DDBJ whole genome shotgun (WGS) entry which is preliminary data.</text>
</comment>
<sequence length="88" mass="9237">MITQTKLVFALRLISAGGTSGWGVGGGGRGPEMWTLRRGPRSLDALRSGRAGRGQGSPAARRGAGRRRCSSAQGIHLIISSQPVTVYF</sequence>
<name>A0A821KZV1_9NEOP</name>
<feature type="chain" id="PRO_5032581952" evidence="2">
    <location>
        <begin position="22"/>
        <end position="88"/>
    </location>
</feature>
<feature type="signal peptide" evidence="2">
    <location>
        <begin position="1"/>
        <end position="21"/>
    </location>
</feature>
<proteinExistence type="predicted"/>
<evidence type="ECO:0000256" key="2">
    <source>
        <dbReference type="SAM" id="SignalP"/>
    </source>
</evidence>
<protein>
    <submittedName>
        <fullName evidence="3">Uncharacterized protein</fullName>
    </submittedName>
</protein>
<reference evidence="3" key="1">
    <citation type="submission" date="2021-02" db="EMBL/GenBank/DDBJ databases">
        <authorList>
            <person name="Steward A R."/>
        </authorList>
    </citation>
    <scope>NUCLEOTIDE SEQUENCE</scope>
</reference>
<keyword evidence="2" id="KW-0732">Signal</keyword>
<accession>A0A821KZV1</accession>
<feature type="region of interest" description="Disordered" evidence="1">
    <location>
        <begin position="45"/>
        <end position="66"/>
    </location>
</feature>
<dbReference type="Proteomes" id="UP000663880">
    <property type="component" value="Unassembled WGS sequence"/>
</dbReference>
<evidence type="ECO:0000313" key="4">
    <source>
        <dbReference type="Proteomes" id="UP000663880"/>
    </source>
</evidence>
<gene>
    <name evidence="3" type="ORF">PMACD_LOCUS169</name>
</gene>